<dbReference type="SMART" id="SM00516">
    <property type="entry name" value="SEC14"/>
    <property type="match status" value="1"/>
</dbReference>
<organism evidence="3 4">
    <name type="scientific">Purpureocillium lavendulum</name>
    <dbReference type="NCBI Taxonomy" id="1247861"/>
    <lineage>
        <taxon>Eukaryota</taxon>
        <taxon>Fungi</taxon>
        <taxon>Dikarya</taxon>
        <taxon>Ascomycota</taxon>
        <taxon>Pezizomycotina</taxon>
        <taxon>Sordariomycetes</taxon>
        <taxon>Hypocreomycetidae</taxon>
        <taxon>Hypocreales</taxon>
        <taxon>Ophiocordycipitaceae</taxon>
        <taxon>Purpureocillium</taxon>
    </lineage>
</organism>
<dbReference type="AlphaFoldDB" id="A0AB34FTT0"/>
<evidence type="ECO:0000256" key="1">
    <source>
        <dbReference type="SAM" id="MobiDB-lite"/>
    </source>
</evidence>
<sequence length="758" mass="84599">MQQPNKIQKRPPSSIHSSRLSFVSTSTRHKLHLAGETVTPGYLGNLTQPQEAKLRALWAIGIKFVEICEADSQNSNAKSLEEKYVPLAKKSSYLSRGEGRGSATHQKYPGLVNELLSLLPTDEHDVQKLARQAVDALDHWTPEMYHLIVMRMVKCEHPDALGLRFLRACKWDLIQATKMMGKAIYWRSMEAAVDDDIMKRGEAGAAEDEKNGFGPARTVSTDFMNQIRSGKAFIHGTDRAGRPISYIRLRLHKASDQCYQSLERYTVYLLELARLSLRAPIETGTILIDMTGFVTGNIDLSPLKFIINCVQTNYPESLGLLLIHNAPLGFKTMWKVLRFWLDPAVASKVQFTRGKRGLLKWIAPDQLLKELGGNEDWEYEYEEPLPDENIKMQDTRTRDRLLAERQVLAQRFEELTKEWVMSAQLSDKSRELCGKRDKLAGKLTANYWQLDPYIRARSIYDRHGYFRGADGAEWYSPKAREALTIMVPPAPEKRAMADELSSVNSPSTSDGMSTLRRASVSDGMSTLGRTSTFEGSPSFDRASSLDDDDSFLDEVPVVEIEKQALFISNMKTSALTILAFAATGAIAAPSKIVARTPGYIVPNSLTKHDVWSGANTGSNHIQVSRRLSGPETSTIVTISIPATAKGTCHVRMVNNGAGITRGSKAVDLFSTLLDSTVPPSGNLRDHPQGRLEYNTGTQEFTFNTRDVQPKAQNFPCPAGQTLRWELVAVGENDDVIIQQDFTKPTVNLPFGFFIEYNT</sequence>
<dbReference type="CDD" id="cd00170">
    <property type="entry name" value="SEC14"/>
    <property type="match status" value="1"/>
</dbReference>
<reference evidence="3" key="1">
    <citation type="submission" date="2023-01" db="EMBL/GenBank/DDBJ databases">
        <title>The growth and conidiation of Purpureocillium lavendulum are regulated by nitrogen source and histone H3K14 acetylation.</title>
        <authorList>
            <person name="Tang P."/>
            <person name="Han J."/>
            <person name="Zhang C."/>
            <person name="Tang P."/>
            <person name="Qi F."/>
            <person name="Zhang K."/>
            <person name="Liang L."/>
        </authorList>
    </citation>
    <scope>NUCLEOTIDE SEQUENCE</scope>
    <source>
        <strain evidence="3">YMF1.00683</strain>
    </source>
</reference>
<keyword evidence="4" id="KW-1185">Reference proteome</keyword>
<dbReference type="Gene3D" id="3.40.525.10">
    <property type="entry name" value="CRAL-TRIO lipid binding domain"/>
    <property type="match status" value="1"/>
</dbReference>
<proteinExistence type="predicted"/>
<dbReference type="SUPFAM" id="SSF52087">
    <property type="entry name" value="CRAL/TRIO domain"/>
    <property type="match status" value="1"/>
</dbReference>
<dbReference type="SUPFAM" id="SSF46938">
    <property type="entry name" value="CRAL/TRIO N-terminal domain"/>
    <property type="match status" value="1"/>
</dbReference>
<dbReference type="InterPro" id="IPR036865">
    <property type="entry name" value="CRAL-TRIO_dom_sf"/>
</dbReference>
<gene>
    <name evidence="3" type="ORF">O9K51_05031</name>
</gene>
<dbReference type="PANTHER" id="PTHR46590">
    <property type="entry name" value="PHOSPHATIDYLINOSITOL TRANSFER PROTEIN CSR1-RELATED"/>
    <property type="match status" value="1"/>
</dbReference>
<evidence type="ECO:0000259" key="2">
    <source>
        <dbReference type="PROSITE" id="PS50191"/>
    </source>
</evidence>
<protein>
    <submittedName>
        <fullName evidence="3">CRAL/TRIO domain-containingprotein</fullName>
    </submittedName>
</protein>
<feature type="region of interest" description="Disordered" evidence="1">
    <location>
        <begin position="1"/>
        <end position="21"/>
    </location>
</feature>
<dbReference type="Proteomes" id="UP001163105">
    <property type="component" value="Unassembled WGS sequence"/>
</dbReference>
<name>A0AB34FTT0_9HYPO</name>
<dbReference type="InterPro" id="IPR001251">
    <property type="entry name" value="CRAL-TRIO_dom"/>
</dbReference>
<dbReference type="PANTHER" id="PTHR46590:SF1">
    <property type="entry name" value="PHOSPHATIDYLINOSITOL TRANSFER PROTEIN CSR1"/>
    <property type="match status" value="1"/>
</dbReference>
<evidence type="ECO:0000313" key="3">
    <source>
        <dbReference type="EMBL" id="KAJ6441480.1"/>
    </source>
</evidence>
<comment type="caution">
    <text evidence="3">The sequence shown here is derived from an EMBL/GenBank/DDBJ whole genome shotgun (WGS) entry which is preliminary data.</text>
</comment>
<dbReference type="InterPro" id="IPR052432">
    <property type="entry name" value="PITP/CRAL-TRIO"/>
</dbReference>
<dbReference type="Pfam" id="PF00650">
    <property type="entry name" value="CRAL_TRIO"/>
    <property type="match status" value="1"/>
</dbReference>
<accession>A0AB34FTT0</accession>
<evidence type="ECO:0000313" key="4">
    <source>
        <dbReference type="Proteomes" id="UP001163105"/>
    </source>
</evidence>
<dbReference type="InterPro" id="IPR011074">
    <property type="entry name" value="CRAL/TRIO_N_dom"/>
</dbReference>
<dbReference type="Pfam" id="PF03765">
    <property type="entry name" value="CRAL_TRIO_N"/>
    <property type="match status" value="1"/>
</dbReference>
<feature type="domain" description="CRAL-TRIO" evidence="2">
    <location>
        <begin position="220"/>
        <end position="379"/>
    </location>
</feature>
<dbReference type="InterPro" id="IPR036273">
    <property type="entry name" value="CRAL/TRIO_N_dom_sf"/>
</dbReference>
<dbReference type="EMBL" id="JAQHRD010000004">
    <property type="protein sequence ID" value="KAJ6441480.1"/>
    <property type="molecule type" value="Genomic_DNA"/>
</dbReference>
<dbReference type="SMART" id="SM01100">
    <property type="entry name" value="CRAL_TRIO_N"/>
    <property type="match status" value="1"/>
</dbReference>
<dbReference type="PROSITE" id="PS50191">
    <property type="entry name" value="CRAL_TRIO"/>
    <property type="match status" value="1"/>
</dbReference>